<dbReference type="InterPro" id="IPR036928">
    <property type="entry name" value="AS_sf"/>
</dbReference>
<comment type="caution">
    <text evidence="2">The sequence shown here is derived from an EMBL/GenBank/DDBJ whole genome shotgun (WGS) entry which is preliminary data.</text>
</comment>
<dbReference type="Pfam" id="PF01425">
    <property type="entry name" value="Amidase"/>
    <property type="match status" value="1"/>
</dbReference>
<dbReference type="SUPFAM" id="SSF75304">
    <property type="entry name" value="Amidase signature (AS) enzymes"/>
    <property type="match status" value="1"/>
</dbReference>
<evidence type="ECO:0000259" key="1">
    <source>
        <dbReference type="Pfam" id="PF01425"/>
    </source>
</evidence>
<dbReference type="PANTHER" id="PTHR42678">
    <property type="entry name" value="AMIDASE"/>
    <property type="match status" value="1"/>
</dbReference>
<dbReference type="InterPro" id="IPR023631">
    <property type="entry name" value="Amidase_dom"/>
</dbReference>
<evidence type="ECO:0000313" key="2">
    <source>
        <dbReference type="EMBL" id="KAB1881692.1"/>
    </source>
</evidence>
<name>A0AAD3ZXY1_MICMQ</name>
<proteinExistence type="predicted"/>
<accession>A0AAD3ZXY1</accession>
<protein>
    <submittedName>
        <fullName evidence="2">Amidase</fullName>
    </submittedName>
</protein>
<organism evidence="2 3">
    <name type="scientific">Microbacterium maritypicum</name>
    <name type="common">Microbacterium liquefaciens</name>
    <dbReference type="NCBI Taxonomy" id="33918"/>
    <lineage>
        <taxon>Bacteria</taxon>
        <taxon>Bacillati</taxon>
        <taxon>Actinomycetota</taxon>
        <taxon>Actinomycetes</taxon>
        <taxon>Micrococcales</taxon>
        <taxon>Microbacteriaceae</taxon>
        <taxon>Microbacterium</taxon>
    </lineage>
</organism>
<dbReference type="Proteomes" id="UP000436027">
    <property type="component" value="Unassembled WGS sequence"/>
</dbReference>
<dbReference type="Gene3D" id="3.90.1300.10">
    <property type="entry name" value="Amidase signature (AS) domain"/>
    <property type="match status" value="1"/>
</dbReference>
<reference evidence="2 3" key="1">
    <citation type="submission" date="2019-09" db="EMBL/GenBank/DDBJ databases">
        <title>Whole genome sequencing of Microbacterium maritypicum.</title>
        <authorList>
            <person name="Lenchi N."/>
        </authorList>
    </citation>
    <scope>NUCLEOTIDE SEQUENCE [LARGE SCALE GENOMIC DNA]</scope>
    <source>
        <strain evidence="2 3">DSM 12512</strain>
    </source>
</reference>
<evidence type="ECO:0000313" key="3">
    <source>
        <dbReference type="Proteomes" id="UP000436027"/>
    </source>
</evidence>
<dbReference type="AlphaFoldDB" id="A0AAD3ZXY1"/>
<gene>
    <name evidence="2" type="ORF">F6W70_16025</name>
</gene>
<sequence length="517" mass="54904">MAVACLAAPLTACTVGVKAPEPGADMSTFLDEMTIPELQHAMDEEELDAEALTQAYLDRIEKLNPTLHAIVQTNPDALDLAQESDERRRSDESRGPLEGIPVLLKENMDTADAQRTTAGSTALAGSKPAQDAFLVQRLREAGAIILGKTNMSEWANFYSSKQPAGWSAVGGQTRNPYDRERTPCGSSSGAAVAAAAALATVSIGTDTDGSITCPAASASTVGVKPTLGVVSRSGVIPITSKHDSPGPIARTVTDAAITLQVIAGHDDADADSVDGRLPQDLDDLLDQGALHGSRIGVWREGHEGVDDEADDAFDMSVEVLRGLGATVIEGADVPDIESLVPTDLLPAVLTEFKHDLNRYLETTPGDHPRSLTELIAYNQEHADVELPIPLEQDYFVMADRTDGNVEDPEYRAHREMVATRAQESVDDVLRKHDLDAIVTISDLPAASLQAQKPPSFQSSTRNTSLAGYPNITVPSAFTDSGLPIGLTFIGTRLSDASLLSFAYAYEQATGARRAPAL</sequence>
<dbReference type="EMBL" id="WAAQ01000003">
    <property type="protein sequence ID" value="KAB1881692.1"/>
    <property type="molecule type" value="Genomic_DNA"/>
</dbReference>
<feature type="domain" description="Amidase" evidence="1">
    <location>
        <begin position="52"/>
        <end position="499"/>
    </location>
</feature>
<dbReference type="PANTHER" id="PTHR42678:SF34">
    <property type="entry name" value="OS04G0183300 PROTEIN"/>
    <property type="match status" value="1"/>
</dbReference>